<dbReference type="SUPFAM" id="SSF52374">
    <property type="entry name" value="Nucleotidylyl transferase"/>
    <property type="match status" value="1"/>
</dbReference>
<evidence type="ECO:0000256" key="3">
    <source>
        <dbReference type="ARBA" id="ARBA00022490"/>
    </source>
</evidence>
<evidence type="ECO:0000256" key="4">
    <source>
        <dbReference type="ARBA" id="ARBA00022679"/>
    </source>
</evidence>
<reference evidence="13" key="1">
    <citation type="submission" date="2019-08" db="EMBL/GenBank/DDBJ databases">
        <authorList>
            <person name="Kucharzyk K."/>
            <person name="Murdoch R.W."/>
            <person name="Higgins S."/>
            <person name="Loffler F."/>
        </authorList>
    </citation>
    <scope>NUCLEOTIDE SEQUENCE</scope>
</reference>
<evidence type="ECO:0000256" key="10">
    <source>
        <dbReference type="ARBA" id="ARBA00029346"/>
    </source>
</evidence>
<keyword evidence="4 13" id="KW-0808">Transferase</keyword>
<dbReference type="InterPro" id="IPR001980">
    <property type="entry name" value="PPAT"/>
</dbReference>
<keyword evidence="6" id="KW-0547">Nucleotide-binding</keyword>
<dbReference type="GO" id="GO:0004595">
    <property type="term" value="F:pantetheine-phosphate adenylyltransferase activity"/>
    <property type="evidence" value="ECO:0007669"/>
    <property type="project" value="UniProtKB-EC"/>
</dbReference>
<dbReference type="HAMAP" id="MF_00151">
    <property type="entry name" value="PPAT_bact"/>
    <property type="match status" value="1"/>
</dbReference>
<keyword evidence="5 13" id="KW-0548">Nucleotidyltransferase</keyword>
<keyword evidence="3" id="KW-0963">Cytoplasm</keyword>
<organism evidence="13">
    <name type="scientific">bioreactor metagenome</name>
    <dbReference type="NCBI Taxonomy" id="1076179"/>
    <lineage>
        <taxon>unclassified sequences</taxon>
        <taxon>metagenomes</taxon>
        <taxon>ecological metagenomes</taxon>
    </lineage>
</organism>
<dbReference type="PANTHER" id="PTHR21342:SF1">
    <property type="entry name" value="PHOSPHOPANTETHEINE ADENYLYLTRANSFERASE"/>
    <property type="match status" value="1"/>
</dbReference>
<evidence type="ECO:0000256" key="11">
    <source>
        <dbReference type="SAM" id="MobiDB-lite"/>
    </source>
</evidence>
<dbReference type="InterPro" id="IPR004821">
    <property type="entry name" value="Cyt_trans-like"/>
</dbReference>
<feature type="region of interest" description="Disordered" evidence="11">
    <location>
        <begin position="157"/>
        <end position="207"/>
    </location>
</feature>
<feature type="compositionally biased region" description="Low complexity" evidence="11">
    <location>
        <begin position="195"/>
        <end position="207"/>
    </location>
</feature>
<dbReference type="NCBIfam" id="TIGR00125">
    <property type="entry name" value="cyt_tran_rel"/>
    <property type="match status" value="1"/>
</dbReference>
<dbReference type="GO" id="GO:0005524">
    <property type="term" value="F:ATP binding"/>
    <property type="evidence" value="ECO:0007669"/>
    <property type="project" value="UniProtKB-KW"/>
</dbReference>
<feature type="domain" description="Cytidyltransferase-like" evidence="12">
    <location>
        <begin position="4"/>
        <end position="131"/>
    </location>
</feature>
<evidence type="ECO:0000256" key="7">
    <source>
        <dbReference type="ARBA" id="ARBA00022840"/>
    </source>
</evidence>
<dbReference type="CDD" id="cd02163">
    <property type="entry name" value="PPAT"/>
    <property type="match status" value="1"/>
</dbReference>
<evidence type="ECO:0000256" key="5">
    <source>
        <dbReference type="ARBA" id="ARBA00022695"/>
    </source>
</evidence>
<evidence type="ECO:0000256" key="1">
    <source>
        <dbReference type="ARBA" id="ARBA00012392"/>
    </source>
</evidence>
<evidence type="ECO:0000256" key="6">
    <source>
        <dbReference type="ARBA" id="ARBA00022741"/>
    </source>
</evidence>
<evidence type="ECO:0000313" key="13">
    <source>
        <dbReference type="EMBL" id="MPM13203.1"/>
    </source>
</evidence>
<dbReference type="PRINTS" id="PR01020">
    <property type="entry name" value="LPSBIOSNTHSS"/>
</dbReference>
<name>A0A644XGB9_9ZZZZ</name>
<evidence type="ECO:0000259" key="12">
    <source>
        <dbReference type="Pfam" id="PF01467"/>
    </source>
</evidence>
<accession>A0A644XGB9</accession>
<dbReference type="PANTHER" id="PTHR21342">
    <property type="entry name" value="PHOSPHOPANTETHEINE ADENYLYLTRANSFERASE"/>
    <property type="match status" value="1"/>
</dbReference>
<comment type="caution">
    <text evidence="13">The sequence shown here is derived from an EMBL/GenBank/DDBJ whole genome shotgun (WGS) entry which is preliminary data.</text>
</comment>
<dbReference type="EMBL" id="VSSQ01002082">
    <property type="protein sequence ID" value="MPM13203.1"/>
    <property type="molecule type" value="Genomic_DNA"/>
</dbReference>
<evidence type="ECO:0000256" key="9">
    <source>
        <dbReference type="ARBA" id="ARBA00022993"/>
    </source>
</evidence>
<dbReference type="Gene3D" id="3.40.50.620">
    <property type="entry name" value="HUPs"/>
    <property type="match status" value="1"/>
</dbReference>
<comment type="catalytic activity">
    <reaction evidence="10">
        <text>(R)-4'-phosphopantetheine + ATP + H(+) = 3'-dephospho-CoA + diphosphate</text>
        <dbReference type="Rhea" id="RHEA:19801"/>
        <dbReference type="ChEBI" id="CHEBI:15378"/>
        <dbReference type="ChEBI" id="CHEBI:30616"/>
        <dbReference type="ChEBI" id="CHEBI:33019"/>
        <dbReference type="ChEBI" id="CHEBI:57328"/>
        <dbReference type="ChEBI" id="CHEBI:61723"/>
        <dbReference type="EC" id="2.7.7.3"/>
    </reaction>
</comment>
<evidence type="ECO:0000256" key="8">
    <source>
        <dbReference type="ARBA" id="ARBA00022842"/>
    </source>
</evidence>
<sequence>MKVICPGSFDPVTHGHLDIIERAARSFDEVVVGVGRNTSKNGLFTLDDRLAMLSQACADLPNVVVDPIDGLLAEYCRTHGIGAIVKGLRFASDFDYELQMAQMNKQLTGVETILLPTAAQWSFVSSTLVREIALMHGDVSTFVPDFVVTALTAQADRQRTAGAPGDPQRTASSRLTDVPAASAGDATSARDNGDNGDAAADGRQVTS</sequence>
<gene>
    <name evidence="13" type="primary">coaD_18</name>
    <name evidence="13" type="ORF">SDC9_59558</name>
</gene>
<protein>
    <recommendedName>
        <fullName evidence="2">Phosphopantetheine adenylyltransferase</fullName>
        <ecNumber evidence="1">2.7.7.3</ecNumber>
    </recommendedName>
</protein>
<dbReference type="EC" id="2.7.7.3" evidence="1"/>
<proteinExistence type="inferred from homology"/>
<evidence type="ECO:0000256" key="2">
    <source>
        <dbReference type="ARBA" id="ARBA00013868"/>
    </source>
</evidence>
<keyword evidence="8" id="KW-0460">Magnesium</keyword>
<dbReference type="AlphaFoldDB" id="A0A644XGB9"/>
<keyword evidence="7" id="KW-0067">ATP-binding</keyword>
<keyword evidence="9" id="KW-0173">Coenzyme A biosynthesis</keyword>
<dbReference type="NCBIfam" id="TIGR01510">
    <property type="entry name" value="coaD_prev_kdtB"/>
    <property type="match status" value="1"/>
</dbReference>
<dbReference type="Pfam" id="PF01467">
    <property type="entry name" value="CTP_transf_like"/>
    <property type="match status" value="1"/>
</dbReference>
<dbReference type="GO" id="GO:0015937">
    <property type="term" value="P:coenzyme A biosynthetic process"/>
    <property type="evidence" value="ECO:0007669"/>
    <property type="project" value="UniProtKB-KW"/>
</dbReference>
<dbReference type="InterPro" id="IPR014729">
    <property type="entry name" value="Rossmann-like_a/b/a_fold"/>
</dbReference>